<name>A0ABV9YA37_9PSEU</name>
<sequence>MTTVHRMSRAMFRELAAGGGGARAVHALAAARRSRVLVALRAVVDLVAEAGHPDAALVRTAFRDLADLPWPAVREVLAYPRVAAWVLRTAGALASGGPGDASPGRLVAVLAAARARAGAPGSVELPAAATVVLPTLGSYRPASACPVRVTTSATGTTLCEDGVETPVADRALPRWQPVGRVAVAHRGRVLDLRVDGALRHGLPAEVLVHERFADDLDAAAWRGRLAGGWAVLVDGHGRVAEEVAAATSVLTPLSGPTPEQVSATFADMFGCVAMSLPADAVTAALTLAHEVQHAKLAALADLFTLVRRDSPVRLYAPWRSDPRPPGALLQGAYAHLGVAAFWRRRGGARAEVEFARWRAAAHGAVRALDGSGALTDVGDEFVAGMAEVLDAWSAERVSHRAEEEAARLNEEHRSRWLRADG</sequence>
<dbReference type="RefSeq" id="WP_380648645.1">
    <property type="nucleotide sequence ID" value="NZ_JBHSJB010000042.1"/>
</dbReference>
<evidence type="ECO:0000313" key="2">
    <source>
        <dbReference type="Proteomes" id="UP001595833"/>
    </source>
</evidence>
<comment type="caution">
    <text evidence="1">The sequence shown here is derived from an EMBL/GenBank/DDBJ whole genome shotgun (WGS) entry which is preliminary data.</text>
</comment>
<evidence type="ECO:0000313" key="1">
    <source>
        <dbReference type="EMBL" id="MFC5059585.1"/>
    </source>
</evidence>
<accession>A0ABV9YA37</accession>
<dbReference type="EMBL" id="JBHSJB010000042">
    <property type="protein sequence ID" value="MFC5059585.1"/>
    <property type="molecule type" value="Genomic_DNA"/>
</dbReference>
<gene>
    <name evidence="1" type="ORF">ACFPFM_38220</name>
</gene>
<protein>
    <submittedName>
        <fullName evidence="1">HEXXH motif-containing putative peptide modification protein</fullName>
    </submittedName>
</protein>
<dbReference type="InterPro" id="IPR026337">
    <property type="entry name" value="AKG_HExxH"/>
</dbReference>
<reference evidence="2" key="1">
    <citation type="journal article" date="2019" name="Int. J. Syst. Evol. Microbiol.">
        <title>The Global Catalogue of Microorganisms (GCM) 10K type strain sequencing project: providing services to taxonomists for standard genome sequencing and annotation.</title>
        <authorList>
            <consortium name="The Broad Institute Genomics Platform"/>
            <consortium name="The Broad Institute Genome Sequencing Center for Infectious Disease"/>
            <person name="Wu L."/>
            <person name="Ma J."/>
        </authorList>
    </citation>
    <scope>NUCLEOTIDE SEQUENCE [LARGE SCALE GENOMIC DNA]</scope>
    <source>
        <strain evidence="2">KCTC 12848</strain>
    </source>
</reference>
<dbReference type="NCBIfam" id="TIGR04267">
    <property type="entry name" value="mod_HExxH"/>
    <property type="match status" value="1"/>
</dbReference>
<dbReference type="Proteomes" id="UP001595833">
    <property type="component" value="Unassembled WGS sequence"/>
</dbReference>
<keyword evidence="2" id="KW-1185">Reference proteome</keyword>
<organism evidence="1 2">
    <name type="scientific">Saccharothrix xinjiangensis</name>
    <dbReference type="NCBI Taxonomy" id="204798"/>
    <lineage>
        <taxon>Bacteria</taxon>
        <taxon>Bacillati</taxon>
        <taxon>Actinomycetota</taxon>
        <taxon>Actinomycetes</taxon>
        <taxon>Pseudonocardiales</taxon>
        <taxon>Pseudonocardiaceae</taxon>
        <taxon>Saccharothrix</taxon>
    </lineage>
</organism>
<proteinExistence type="predicted"/>